<evidence type="ECO:0000313" key="2">
    <source>
        <dbReference type="EMBL" id="POM85420.1"/>
    </source>
</evidence>
<reference evidence="2 3" key="1">
    <citation type="submission" date="2014-04" db="EMBL/GenBank/DDBJ databases">
        <title>Comparative Genomics of Cryptosporidium Species.</title>
        <authorList>
            <person name="Silva J.C."/>
            <person name="Su Q."/>
            <person name="Chalmers R."/>
            <person name="Chibucos M.C."/>
            <person name="Elwin K."/>
            <person name="Godinez A."/>
            <person name="Guo F."/>
            <person name="Huynh K."/>
            <person name="Orvis J."/>
            <person name="Ott S."/>
            <person name="Sadzewicz L."/>
            <person name="Sengamalay N."/>
            <person name="Shetty A."/>
            <person name="Sun M."/>
            <person name="Tallon L."/>
            <person name="Xiao L."/>
            <person name="Zhang H."/>
            <person name="Fraser C.M."/>
            <person name="Zhu G."/>
            <person name="Kissinger J."/>
            <person name="Widmer G."/>
        </authorList>
    </citation>
    <scope>NUCLEOTIDE SEQUENCE [LARGE SCALE GENOMIC DNA]</scope>
    <source>
        <strain evidence="2 3">UKMEL1</strain>
    </source>
</reference>
<keyword evidence="3" id="KW-1185">Reference proteome</keyword>
<keyword evidence="1" id="KW-0472">Membrane</keyword>
<keyword evidence="1" id="KW-0812">Transmembrane</keyword>
<accession>A0A2P4Z5W6</accession>
<protein>
    <submittedName>
        <fullName evidence="2">Putative integral membrane protein</fullName>
    </submittedName>
</protein>
<dbReference type="EMBL" id="JIBK01000051">
    <property type="protein sequence ID" value="POM85420.1"/>
    <property type="molecule type" value="Genomic_DNA"/>
</dbReference>
<name>A0A2P4Z5W6_9CRYT</name>
<feature type="transmembrane region" description="Helical" evidence="1">
    <location>
        <begin position="20"/>
        <end position="38"/>
    </location>
</feature>
<dbReference type="Proteomes" id="UP000236928">
    <property type="component" value="Unassembled WGS sequence"/>
</dbReference>
<evidence type="ECO:0000313" key="3">
    <source>
        <dbReference type="Proteomes" id="UP000236928"/>
    </source>
</evidence>
<dbReference type="VEuPathDB" id="CryptoDB:CmeUKMEL1_17330"/>
<keyword evidence="1" id="KW-1133">Transmembrane helix</keyword>
<comment type="caution">
    <text evidence="2">The sequence shown here is derived from an EMBL/GenBank/DDBJ whole genome shotgun (WGS) entry which is preliminary data.</text>
</comment>
<evidence type="ECO:0000256" key="1">
    <source>
        <dbReference type="SAM" id="Phobius"/>
    </source>
</evidence>
<proteinExistence type="predicted"/>
<dbReference type="AlphaFoldDB" id="A0A2P4Z5W6"/>
<organism evidence="2 3">
    <name type="scientific">Cryptosporidium meleagridis</name>
    <dbReference type="NCBI Taxonomy" id="93969"/>
    <lineage>
        <taxon>Eukaryota</taxon>
        <taxon>Sar</taxon>
        <taxon>Alveolata</taxon>
        <taxon>Apicomplexa</taxon>
        <taxon>Conoidasida</taxon>
        <taxon>Coccidia</taxon>
        <taxon>Eucoccidiorida</taxon>
        <taxon>Eimeriorina</taxon>
        <taxon>Cryptosporidiidae</taxon>
        <taxon>Cryptosporidium</taxon>
    </lineage>
</organism>
<sequence>MKSIRGKLNVCIRKVRVSEICLGVLTSNAYITYLYTYIPQMIFTNMTEKIAETTEMDCSGRNFLRKIGDRKNNPHGRKTREIVNKINSLRTFLLEDSFSTLEIPNGAGPTQESIDLACSFDIPSNILNEQKY</sequence>
<gene>
    <name evidence="2" type="ORF">CmeUKMEL1_17330</name>
</gene>